<dbReference type="Gene3D" id="3.40.710.10">
    <property type="entry name" value="DD-peptidase/beta-lactamase superfamily"/>
    <property type="match status" value="1"/>
</dbReference>
<protein>
    <submittedName>
        <fullName evidence="3">Beta-lactamase family protein</fullName>
    </submittedName>
</protein>
<accession>A0ABR8KXZ0</accession>
<feature type="signal peptide" evidence="1">
    <location>
        <begin position="1"/>
        <end position="20"/>
    </location>
</feature>
<dbReference type="RefSeq" id="WP_190788437.1">
    <property type="nucleotide sequence ID" value="NZ_JACXLC010000001.1"/>
</dbReference>
<feature type="domain" description="Beta-lactamase-related" evidence="2">
    <location>
        <begin position="40"/>
        <end position="200"/>
    </location>
</feature>
<evidence type="ECO:0000256" key="1">
    <source>
        <dbReference type="SAM" id="SignalP"/>
    </source>
</evidence>
<keyword evidence="4" id="KW-1185">Reference proteome</keyword>
<dbReference type="Proteomes" id="UP000635384">
    <property type="component" value="Unassembled WGS sequence"/>
</dbReference>
<dbReference type="PANTHER" id="PTHR43283:SF18">
    <property type="match status" value="1"/>
</dbReference>
<name>A0ABR8KXZ0_9SPHN</name>
<proteinExistence type="predicted"/>
<gene>
    <name evidence="3" type="ORF">IB285_12280</name>
</gene>
<dbReference type="PANTHER" id="PTHR43283">
    <property type="entry name" value="BETA-LACTAMASE-RELATED"/>
    <property type="match status" value="1"/>
</dbReference>
<reference evidence="3 4" key="1">
    <citation type="submission" date="2020-09" db="EMBL/GenBank/DDBJ databases">
        <authorList>
            <person name="Yoon J.-W."/>
        </authorList>
    </citation>
    <scope>NUCLEOTIDE SEQUENCE [LARGE SCALE GENOMIC DNA]</scope>
    <source>
        <strain evidence="3 4">KMU-140</strain>
    </source>
</reference>
<evidence type="ECO:0000259" key="2">
    <source>
        <dbReference type="Pfam" id="PF00144"/>
    </source>
</evidence>
<dbReference type="InterPro" id="IPR001466">
    <property type="entry name" value="Beta-lactam-related"/>
</dbReference>
<dbReference type="InterPro" id="IPR012338">
    <property type="entry name" value="Beta-lactam/transpept-like"/>
</dbReference>
<dbReference type="EMBL" id="JACXLC010000001">
    <property type="protein sequence ID" value="MBD2843031.1"/>
    <property type="molecule type" value="Genomic_DNA"/>
</dbReference>
<dbReference type="PROSITE" id="PS51257">
    <property type="entry name" value="PROKAR_LIPOPROTEIN"/>
    <property type="match status" value="1"/>
</dbReference>
<evidence type="ECO:0000313" key="3">
    <source>
        <dbReference type="EMBL" id="MBD2843031.1"/>
    </source>
</evidence>
<dbReference type="InterPro" id="IPR050789">
    <property type="entry name" value="Diverse_Enzym_Activities"/>
</dbReference>
<dbReference type="SUPFAM" id="SSF56601">
    <property type="entry name" value="beta-lactamase/transpeptidase-like"/>
    <property type="match status" value="1"/>
</dbReference>
<feature type="chain" id="PRO_5045715154" evidence="1">
    <location>
        <begin position="21"/>
        <end position="213"/>
    </location>
</feature>
<sequence>MRILYAAAVALLGSCPAVHAQSDAPPSQPSADALPTLERIPELMETFEVSGLALTVVQDDRILIANGYGETEGGEAFTSSTSCGLFSATKVLASLTYSKLHHEGQLDLNAPLGAYIEDAPSAWENIPFFRLLNHTSGIPMVVNREDFGTFAADSSSTNRDIYRKVRDEPLDYEPGEFSRYRQSGYAIAEMILLDRFGQDFRIWSAITWLGPPG</sequence>
<organism evidence="3 4">
    <name type="scientific">Erythrobacter rubeus</name>
    <dbReference type="NCBI Taxonomy" id="2760803"/>
    <lineage>
        <taxon>Bacteria</taxon>
        <taxon>Pseudomonadati</taxon>
        <taxon>Pseudomonadota</taxon>
        <taxon>Alphaproteobacteria</taxon>
        <taxon>Sphingomonadales</taxon>
        <taxon>Erythrobacteraceae</taxon>
        <taxon>Erythrobacter/Porphyrobacter group</taxon>
        <taxon>Erythrobacter</taxon>
    </lineage>
</organism>
<comment type="caution">
    <text evidence="3">The sequence shown here is derived from an EMBL/GenBank/DDBJ whole genome shotgun (WGS) entry which is preliminary data.</text>
</comment>
<evidence type="ECO:0000313" key="4">
    <source>
        <dbReference type="Proteomes" id="UP000635384"/>
    </source>
</evidence>
<dbReference type="Pfam" id="PF00144">
    <property type="entry name" value="Beta-lactamase"/>
    <property type="match status" value="1"/>
</dbReference>
<keyword evidence="1" id="KW-0732">Signal</keyword>